<dbReference type="Proteomes" id="UP001056635">
    <property type="component" value="Chromosome"/>
</dbReference>
<sequence length="112" mass="11908">MKKIVIGAVIAVAVTTGASKPPYNLHVPSDPTATYTVLDIGSKGNLATIITKREGASGTTYSQRAYECNERKVMYLGSGETLEQMKSSKPDDTPSEIFDGSIADYVGRESCG</sequence>
<organism evidence="1 2">
    <name type="scientific">Mixta hanseatica</name>
    <dbReference type="NCBI Taxonomy" id="2872648"/>
    <lineage>
        <taxon>Bacteria</taxon>
        <taxon>Pseudomonadati</taxon>
        <taxon>Pseudomonadota</taxon>
        <taxon>Gammaproteobacteria</taxon>
        <taxon>Enterobacterales</taxon>
        <taxon>Erwiniaceae</taxon>
        <taxon>Mixta</taxon>
    </lineage>
</organism>
<keyword evidence="2" id="KW-1185">Reference proteome</keyword>
<proteinExistence type="predicted"/>
<reference evidence="1" key="1">
    <citation type="submission" date="2021-09" db="EMBL/GenBank/DDBJ databases">
        <title>First case of bloodstream infection caused by Mixta hanseatica sp. nov., a member of the Erwiniaceae family.</title>
        <authorList>
            <person name="Both A."/>
            <person name="Huang J."/>
            <person name="Wenzel P."/>
            <person name="Aepfelbacher M."/>
            <person name="Rohde H."/>
            <person name="Christner M."/>
            <person name="Hentschke M."/>
        </authorList>
    </citation>
    <scope>NUCLEOTIDE SEQUENCE</scope>
    <source>
        <strain evidence="1">X22927</strain>
    </source>
</reference>
<name>A0ABY4RFN0_9GAMM</name>
<accession>A0ABY4RFN0</accession>
<evidence type="ECO:0000313" key="1">
    <source>
        <dbReference type="EMBL" id="UQY45319.1"/>
    </source>
</evidence>
<gene>
    <name evidence="1" type="ORF">K6958_06495</name>
</gene>
<protein>
    <submittedName>
        <fullName evidence="1">Uncharacterized protein</fullName>
    </submittedName>
</protein>
<dbReference type="RefSeq" id="WP_249893888.1">
    <property type="nucleotide sequence ID" value="NZ_CP082904.1"/>
</dbReference>
<evidence type="ECO:0000313" key="2">
    <source>
        <dbReference type="Proteomes" id="UP001056635"/>
    </source>
</evidence>
<dbReference type="EMBL" id="CP082904">
    <property type="protein sequence ID" value="UQY45319.1"/>
    <property type="molecule type" value="Genomic_DNA"/>
</dbReference>